<dbReference type="InterPro" id="IPR044725">
    <property type="entry name" value="CBSX3_CBS_dom"/>
</dbReference>
<feature type="domain" description="CBS" evidence="3">
    <location>
        <begin position="84"/>
        <end position="141"/>
    </location>
</feature>
<evidence type="ECO:0000313" key="4">
    <source>
        <dbReference type="EMBL" id="MBB3772811.1"/>
    </source>
</evidence>
<dbReference type="EMBL" id="JACICD010000006">
    <property type="protein sequence ID" value="MBB3772811.1"/>
    <property type="molecule type" value="Genomic_DNA"/>
</dbReference>
<evidence type="ECO:0000256" key="1">
    <source>
        <dbReference type="ARBA" id="ARBA00023122"/>
    </source>
</evidence>
<organism evidence="4 5">
    <name type="scientific">Ancylobacter tetraedralis</name>
    <dbReference type="NCBI Taxonomy" id="217068"/>
    <lineage>
        <taxon>Bacteria</taxon>
        <taxon>Pseudomonadati</taxon>
        <taxon>Pseudomonadota</taxon>
        <taxon>Alphaproteobacteria</taxon>
        <taxon>Hyphomicrobiales</taxon>
        <taxon>Xanthobacteraceae</taxon>
        <taxon>Ancylobacter</taxon>
    </lineage>
</organism>
<dbReference type="InterPro" id="IPR000644">
    <property type="entry name" value="CBS_dom"/>
</dbReference>
<dbReference type="SMART" id="SM00116">
    <property type="entry name" value="CBS"/>
    <property type="match status" value="2"/>
</dbReference>
<dbReference type="PANTHER" id="PTHR43080">
    <property type="entry name" value="CBS DOMAIN-CONTAINING PROTEIN CBSX3, MITOCHONDRIAL"/>
    <property type="match status" value="1"/>
</dbReference>
<sequence length="160" mass="17081">MLNAILVADLLTLKSARVPTIRMTETVEMAATLLNRERIGAVVVKDACGSEGDTVVGIFSERDLVRAIADRGIASLRAPVAELMSRNMISCAMQDTVDHVRALMDEHHVRHLPVLQDHQLVGVLSIRDVLAHDVRLAARASATLGSVAAGMQAPAPSLSS</sequence>
<protein>
    <submittedName>
        <fullName evidence="4">CBS domain-containing protein</fullName>
    </submittedName>
</protein>
<keyword evidence="1 2" id="KW-0129">CBS domain</keyword>
<dbReference type="CDD" id="cd04623">
    <property type="entry name" value="CBS_pair_bac_euk"/>
    <property type="match status" value="1"/>
</dbReference>
<dbReference type="PANTHER" id="PTHR43080:SF2">
    <property type="entry name" value="CBS DOMAIN-CONTAINING PROTEIN"/>
    <property type="match status" value="1"/>
</dbReference>
<evidence type="ECO:0000259" key="3">
    <source>
        <dbReference type="PROSITE" id="PS51371"/>
    </source>
</evidence>
<dbReference type="InterPro" id="IPR046342">
    <property type="entry name" value="CBS_dom_sf"/>
</dbReference>
<evidence type="ECO:0000313" key="5">
    <source>
        <dbReference type="Proteomes" id="UP000533469"/>
    </source>
</evidence>
<feature type="domain" description="CBS" evidence="3">
    <location>
        <begin position="13"/>
        <end position="75"/>
    </location>
</feature>
<evidence type="ECO:0000256" key="2">
    <source>
        <dbReference type="PROSITE-ProRule" id="PRU00703"/>
    </source>
</evidence>
<dbReference type="PROSITE" id="PS51371">
    <property type="entry name" value="CBS"/>
    <property type="match status" value="2"/>
</dbReference>
<dbReference type="Pfam" id="PF00571">
    <property type="entry name" value="CBS"/>
    <property type="match status" value="2"/>
</dbReference>
<proteinExistence type="predicted"/>
<comment type="caution">
    <text evidence="4">The sequence shown here is derived from an EMBL/GenBank/DDBJ whole genome shotgun (WGS) entry which is preliminary data.</text>
</comment>
<accession>A0A839ZDD9</accession>
<dbReference type="InterPro" id="IPR051257">
    <property type="entry name" value="Diverse_CBS-Domain"/>
</dbReference>
<dbReference type="Proteomes" id="UP000533469">
    <property type="component" value="Unassembled WGS sequence"/>
</dbReference>
<gene>
    <name evidence="4" type="ORF">FHS55_003432</name>
</gene>
<reference evidence="4 5" key="1">
    <citation type="submission" date="2020-08" db="EMBL/GenBank/DDBJ databases">
        <title>Genomic Encyclopedia of Type Strains, Phase IV (KMG-IV): sequencing the most valuable type-strain genomes for metagenomic binning, comparative biology and taxonomic classification.</title>
        <authorList>
            <person name="Goeker M."/>
        </authorList>
    </citation>
    <scope>NUCLEOTIDE SEQUENCE [LARGE SCALE GENOMIC DNA]</scope>
    <source>
        <strain evidence="4 5">DSM 5895</strain>
    </source>
</reference>
<dbReference type="Gene3D" id="3.10.580.10">
    <property type="entry name" value="CBS-domain"/>
    <property type="match status" value="1"/>
</dbReference>
<dbReference type="AlphaFoldDB" id="A0A839ZDD9"/>
<dbReference type="SUPFAM" id="SSF54631">
    <property type="entry name" value="CBS-domain pair"/>
    <property type="match status" value="1"/>
</dbReference>
<keyword evidence="5" id="KW-1185">Reference proteome</keyword>
<name>A0A839ZDD9_9HYPH</name>